<accession>A0A364LML0</accession>
<sequence>MNSIGWTERQSLFRLIPLIISISFAMDVFVPAIPSMSRFFHTDNTIMQASLYVFMFTVALGQLITGPLADRVGRRNIALGSAVLFFIGSFLSTWTSSVHALIFTRIIQAAGACGTYLVCFIIVRDNFSTQACARLFSVLSGTNSIIASSAPVIGGVLLDLTHNWHSGFYFLTLLGLLMTVIAFRGVPDYQFPKPKTSSANWWQAMRPMIKNADFRRYTLVASSCLLGLYLFCALSPGILITQLHLNGTEYGLWFGLNAMTMFFTNMLAVRFTYSYPLEAIVRCGIIIMIASCLMMTALNFDQCSVLRFMLPMICLTIGIGMSMGCATALALKDFETQAGTATALVGACQFGLSGLMGVITAQVTPGPLSLTIPVFCFSALGLIQLSRFGWRLGRVFKV</sequence>
<dbReference type="EMBL" id="MVJN01000002">
    <property type="protein sequence ID" value="RAP38105.1"/>
    <property type="molecule type" value="Genomic_DNA"/>
</dbReference>
<dbReference type="Gene3D" id="1.20.1720.10">
    <property type="entry name" value="Multidrug resistance protein D"/>
    <property type="match status" value="1"/>
</dbReference>
<reference evidence="10 11" key="1">
    <citation type="submission" date="2017-02" db="EMBL/GenBank/DDBJ databases">
        <title>Legionella quilivanii strain from human: case report and whole genome sequencing analysis.</title>
        <authorList>
            <person name="Lalancette C."/>
            <person name="Leduc J.-M."/>
            <person name="Levesque S."/>
            <person name="Fournier E."/>
            <person name="Saoud J."/>
            <person name="Faucher S.P."/>
            <person name="Bernard K."/>
            <person name="Martineau C."/>
            <person name="Longtin J."/>
        </authorList>
    </citation>
    <scope>NUCLEOTIDE SEQUENCE [LARGE SCALE GENOMIC DNA]</scope>
    <source>
        <strain evidence="10 11">ID143958</strain>
    </source>
</reference>
<feature type="transmembrane region" description="Helical" evidence="8">
    <location>
        <begin position="252"/>
        <end position="273"/>
    </location>
</feature>
<comment type="similarity">
    <text evidence="2 8">Belongs to the major facilitator superfamily. Bcr/CmlA family.</text>
</comment>
<dbReference type="RefSeq" id="WP_112218650.1">
    <property type="nucleotide sequence ID" value="NZ_MVJN01000002.1"/>
</dbReference>
<feature type="transmembrane region" description="Helical" evidence="8">
    <location>
        <begin position="370"/>
        <end position="390"/>
    </location>
</feature>
<keyword evidence="4" id="KW-1003">Cell membrane</keyword>
<evidence type="ECO:0000259" key="9">
    <source>
        <dbReference type="PROSITE" id="PS50850"/>
    </source>
</evidence>
<evidence type="ECO:0000256" key="2">
    <source>
        <dbReference type="ARBA" id="ARBA00006236"/>
    </source>
</evidence>
<keyword evidence="8" id="KW-0997">Cell inner membrane</keyword>
<comment type="subcellular location">
    <subcellularLocation>
        <location evidence="8">Cell inner membrane</location>
        <topology evidence="8">Multi-pass membrane protein</topology>
    </subcellularLocation>
    <subcellularLocation>
        <location evidence="1">Cell membrane</location>
        <topology evidence="1">Multi-pass membrane protein</topology>
    </subcellularLocation>
</comment>
<dbReference type="PANTHER" id="PTHR42718:SF9">
    <property type="entry name" value="MAJOR FACILITATOR SUPERFAMILY MULTIDRUG TRANSPORTER MFSC"/>
    <property type="match status" value="1"/>
</dbReference>
<dbReference type="InterPro" id="IPR005829">
    <property type="entry name" value="Sugar_transporter_CS"/>
</dbReference>
<comment type="caution">
    <text evidence="10">The sequence shown here is derived from an EMBL/GenBank/DDBJ whole genome shotgun (WGS) entry which is preliminary data.</text>
</comment>
<feature type="transmembrane region" description="Helical" evidence="8">
    <location>
        <begin position="12"/>
        <end position="33"/>
    </location>
</feature>
<feature type="transmembrane region" description="Helical" evidence="8">
    <location>
        <begin position="102"/>
        <end position="123"/>
    </location>
</feature>
<keyword evidence="5 8" id="KW-0812">Transmembrane</keyword>
<feature type="transmembrane region" description="Helical" evidence="8">
    <location>
        <begin position="280"/>
        <end position="300"/>
    </location>
</feature>
<dbReference type="InterPro" id="IPR036259">
    <property type="entry name" value="MFS_trans_sf"/>
</dbReference>
<keyword evidence="6 8" id="KW-1133">Transmembrane helix</keyword>
<feature type="domain" description="Major facilitator superfamily (MFS) profile" evidence="9">
    <location>
        <begin position="1"/>
        <end position="398"/>
    </location>
</feature>
<evidence type="ECO:0000256" key="3">
    <source>
        <dbReference type="ARBA" id="ARBA00022448"/>
    </source>
</evidence>
<feature type="transmembrane region" description="Helical" evidence="8">
    <location>
        <begin position="135"/>
        <end position="158"/>
    </location>
</feature>
<dbReference type="PANTHER" id="PTHR42718">
    <property type="entry name" value="MAJOR FACILITATOR SUPERFAMILY MULTIDRUG TRANSPORTER MFSC"/>
    <property type="match status" value="1"/>
</dbReference>
<dbReference type="PROSITE" id="PS50850">
    <property type="entry name" value="MFS"/>
    <property type="match status" value="1"/>
</dbReference>
<dbReference type="SUPFAM" id="SSF103473">
    <property type="entry name" value="MFS general substrate transporter"/>
    <property type="match status" value="1"/>
</dbReference>
<proteinExistence type="inferred from homology"/>
<organism evidence="10 11">
    <name type="scientific">Legionella quinlivanii</name>
    <dbReference type="NCBI Taxonomy" id="45073"/>
    <lineage>
        <taxon>Bacteria</taxon>
        <taxon>Pseudomonadati</taxon>
        <taxon>Pseudomonadota</taxon>
        <taxon>Gammaproteobacteria</taxon>
        <taxon>Legionellales</taxon>
        <taxon>Legionellaceae</taxon>
        <taxon>Legionella</taxon>
    </lineage>
</organism>
<name>A0A364LML0_9GAMM</name>
<evidence type="ECO:0000256" key="7">
    <source>
        <dbReference type="ARBA" id="ARBA00023136"/>
    </source>
</evidence>
<evidence type="ECO:0000313" key="10">
    <source>
        <dbReference type="EMBL" id="RAP38105.1"/>
    </source>
</evidence>
<dbReference type="GO" id="GO:0005886">
    <property type="term" value="C:plasma membrane"/>
    <property type="evidence" value="ECO:0007669"/>
    <property type="project" value="UniProtKB-SubCell"/>
</dbReference>
<dbReference type="InterPro" id="IPR020846">
    <property type="entry name" value="MFS_dom"/>
</dbReference>
<evidence type="ECO:0000313" key="11">
    <source>
        <dbReference type="Proteomes" id="UP000249458"/>
    </source>
</evidence>
<keyword evidence="3 8" id="KW-0813">Transport</keyword>
<feature type="transmembrane region" description="Helical" evidence="8">
    <location>
        <begin position="217"/>
        <end position="240"/>
    </location>
</feature>
<feature type="transmembrane region" description="Helical" evidence="8">
    <location>
        <begin position="45"/>
        <end position="65"/>
    </location>
</feature>
<evidence type="ECO:0000256" key="8">
    <source>
        <dbReference type="RuleBase" id="RU365088"/>
    </source>
</evidence>
<gene>
    <name evidence="10" type="ORF">B1207_03710</name>
</gene>
<evidence type="ECO:0000256" key="4">
    <source>
        <dbReference type="ARBA" id="ARBA00022475"/>
    </source>
</evidence>
<protein>
    <recommendedName>
        <fullName evidence="8">Bcr/CflA family efflux transporter</fullName>
    </recommendedName>
</protein>
<dbReference type="GO" id="GO:0042910">
    <property type="term" value="F:xenobiotic transmembrane transporter activity"/>
    <property type="evidence" value="ECO:0007669"/>
    <property type="project" value="InterPro"/>
</dbReference>
<dbReference type="AlphaFoldDB" id="A0A364LML0"/>
<feature type="transmembrane region" description="Helical" evidence="8">
    <location>
        <begin position="306"/>
        <end position="331"/>
    </location>
</feature>
<dbReference type="NCBIfam" id="TIGR00710">
    <property type="entry name" value="efflux_Bcr_CflA"/>
    <property type="match status" value="1"/>
</dbReference>
<dbReference type="PROSITE" id="PS00216">
    <property type="entry name" value="SUGAR_TRANSPORT_1"/>
    <property type="match status" value="1"/>
</dbReference>
<evidence type="ECO:0000256" key="6">
    <source>
        <dbReference type="ARBA" id="ARBA00022989"/>
    </source>
</evidence>
<evidence type="ECO:0000256" key="5">
    <source>
        <dbReference type="ARBA" id="ARBA00022692"/>
    </source>
</evidence>
<feature type="transmembrane region" description="Helical" evidence="8">
    <location>
        <begin position="343"/>
        <end position="364"/>
    </location>
</feature>
<feature type="transmembrane region" description="Helical" evidence="8">
    <location>
        <begin position="77"/>
        <end position="96"/>
    </location>
</feature>
<dbReference type="Proteomes" id="UP000249458">
    <property type="component" value="Unassembled WGS sequence"/>
</dbReference>
<evidence type="ECO:0000256" key="1">
    <source>
        <dbReference type="ARBA" id="ARBA00004651"/>
    </source>
</evidence>
<dbReference type="InterPro" id="IPR004812">
    <property type="entry name" value="Efflux_drug-R_Bcr/CmlA"/>
</dbReference>
<dbReference type="CDD" id="cd17320">
    <property type="entry name" value="MFS_MdfA_MDR_like"/>
    <property type="match status" value="1"/>
</dbReference>
<dbReference type="Pfam" id="PF07690">
    <property type="entry name" value="MFS_1"/>
    <property type="match status" value="1"/>
</dbReference>
<feature type="transmembrane region" description="Helical" evidence="8">
    <location>
        <begin position="164"/>
        <end position="183"/>
    </location>
</feature>
<keyword evidence="7 8" id="KW-0472">Membrane</keyword>
<dbReference type="GO" id="GO:1990961">
    <property type="term" value="P:xenobiotic detoxification by transmembrane export across the plasma membrane"/>
    <property type="evidence" value="ECO:0007669"/>
    <property type="project" value="InterPro"/>
</dbReference>
<dbReference type="InterPro" id="IPR011701">
    <property type="entry name" value="MFS"/>
</dbReference>